<evidence type="ECO:0000256" key="10">
    <source>
        <dbReference type="ARBA" id="ARBA00049244"/>
    </source>
</evidence>
<evidence type="ECO:0000256" key="9">
    <source>
        <dbReference type="ARBA" id="ARBA00025611"/>
    </source>
</evidence>
<dbReference type="SUPFAM" id="SSF89550">
    <property type="entry name" value="PHP domain-like"/>
    <property type="match status" value="1"/>
</dbReference>
<dbReference type="InterPro" id="IPR041931">
    <property type="entry name" value="DNA_pol3_alpha_thumb_dom"/>
</dbReference>
<dbReference type="Pfam" id="PF17657">
    <property type="entry name" value="DNA_pol3_finger"/>
    <property type="match status" value="1"/>
</dbReference>
<dbReference type="InterPro" id="IPR016195">
    <property type="entry name" value="Pol/histidinol_Pase-like"/>
</dbReference>
<dbReference type="InterPro" id="IPR003141">
    <property type="entry name" value="Pol/His_phosphatase_N"/>
</dbReference>
<dbReference type="InterPro" id="IPR004365">
    <property type="entry name" value="NA-bd_OB_tRNA"/>
</dbReference>
<dbReference type="Gene3D" id="1.10.150.870">
    <property type="match status" value="1"/>
</dbReference>
<evidence type="ECO:0000256" key="1">
    <source>
        <dbReference type="ARBA" id="ARBA00004496"/>
    </source>
</evidence>
<dbReference type="CDD" id="cd04485">
    <property type="entry name" value="DnaE_OBF"/>
    <property type="match status" value="1"/>
</dbReference>
<dbReference type="GO" id="GO:0006260">
    <property type="term" value="P:DNA replication"/>
    <property type="evidence" value="ECO:0007669"/>
    <property type="project" value="UniProtKB-KW"/>
</dbReference>
<protein>
    <recommendedName>
        <fullName evidence="4">DNA polymerase III subunit alpha</fullName>
        <ecNumber evidence="3">2.7.7.7</ecNumber>
    </recommendedName>
</protein>
<comment type="function">
    <text evidence="9">DNA polymerase III is a complex, multichain enzyme responsible for most of the replicative synthesis in bacteria. This DNA polymerase also exhibits 3' to 5' exonuclease activity. The alpha chain is the DNA polymerase.</text>
</comment>
<evidence type="ECO:0000313" key="12">
    <source>
        <dbReference type="EMBL" id="OUM86731.1"/>
    </source>
</evidence>
<dbReference type="Pfam" id="PF14579">
    <property type="entry name" value="HHH_6"/>
    <property type="match status" value="1"/>
</dbReference>
<dbReference type="GO" id="GO:0003887">
    <property type="term" value="F:DNA-directed DNA polymerase activity"/>
    <property type="evidence" value="ECO:0007669"/>
    <property type="project" value="UniProtKB-KW"/>
</dbReference>
<evidence type="ECO:0000256" key="8">
    <source>
        <dbReference type="ARBA" id="ARBA00022932"/>
    </source>
</evidence>
<dbReference type="EC" id="2.7.7.7" evidence="3"/>
<reference evidence="13" key="1">
    <citation type="submission" date="2016-06" db="EMBL/GenBank/DDBJ databases">
        <authorList>
            <person name="Nascimento L."/>
            <person name="Pereira R.V."/>
            <person name="Martins L.F."/>
            <person name="Quaggio R.B."/>
            <person name="Silva A.M."/>
            <person name="Setubal J.C."/>
        </authorList>
    </citation>
    <scope>NUCLEOTIDE SEQUENCE [LARGE SCALE GENOMIC DNA]</scope>
</reference>
<evidence type="ECO:0000256" key="4">
    <source>
        <dbReference type="ARBA" id="ARBA00019114"/>
    </source>
</evidence>
<dbReference type="Proteomes" id="UP000196475">
    <property type="component" value="Unassembled WGS sequence"/>
</dbReference>
<evidence type="ECO:0000256" key="2">
    <source>
        <dbReference type="ARBA" id="ARBA00009496"/>
    </source>
</evidence>
<comment type="similarity">
    <text evidence="2">Belongs to the DNA polymerase type-C family. DnaE subfamily.</text>
</comment>
<dbReference type="InterPro" id="IPR004805">
    <property type="entry name" value="DnaE2/DnaE/PolC"/>
</dbReference>
<dbReference type="EMBL" id="LZRT01000086">
    <property type="protein sequence ID" value="OUM86731.1"/>
    <property type="molecule type" value="Genomic_DNA"/>
</dbReference>
<evidence type="ECO:0000256" key="3">
    <source>
        <dbReference type="ARBA" id="ARBA00012417"/>
    </source>
</evidence>
<dbReference type="Pfam" id="PF01336">
    <property type="entry name" value="tRNA_anti-codon"/>
    <property type="match status" value="1"/>
</dbReference>
<dbReference type="PANTHER" id="PTHR32294:SF0">
    <property type="entry name" value="DNA POLYMERASE III SUBUNIT ALPHA"/>
    <property type="match status" value="1"/>
</dbReference>
<dbReference type="SUPFAM" id="SSF160975">
    <property type="entry name" value="AF1531-like"/>
    <property type="match status" value="1"/>
</dbReference>
<dbReference type="SMART" id="SM00481">
    <property type="entry name" value="POLIIIAc"/>
    <property type="match status" value="1"/>
</dbReference>
<comment type="catalytic activity">
    <reaction evidence="10">
        <text>DNA(n) + a 2'-deoxyribonucleoside 5'-triphosphate = DNA(n+1) + diphosphate</text>
        <dbReference type="Rhea" id="RHEA:22508"/>
        <dbReference type="Rhea" id="RHEA-COMP:17339"/>
        <dbReference type="Rhea" id="RHEA-COMP:17340"/>
        <dbReference type="ChEBI" id="CHEBI:33019"/>
        <dbReference type="ChEBI" id="CHEBI:61560"/>
        <dbReference type="ChEBI" id="CHEBI:173112"/>
        <dbReference type="EC" id="2.7.7.7"/>
    </reaction>
</comment>
<evidence type="ECO:0000256" key="5">
    <source>
        <dbReference type="ARBA" id="ARBA00022679"/>
    </source>
</evidence>
<sequence>MVPSVVHLFVQSEYSLLQSAARIDELVQKAKHLGMKSLGLADNSVMYGTIPFYQACRKAGLHPVIGLQVWVAEHEARRQKAFQPHCLVLLAEDQDGYRSLVKLSTLAQMNAVQGWPLLSFEQLVEHRQGIIVLSGGRQGEIQRLLEREDEAGALDVIRRYREAFGPEHFFLQLEDHGRSHTRERDVLVRLVELGRRHRVPLVAANQVLAADTEGTRLLPVLHGIRDGKHWHELEKDWQGYELTPPEVMRERFAELPWALENARVLAERCRVTFDFDQMILPRFPLPEGVQAADYLRALCRKGAEKRYGRMTRQIRERLEQELAVIESMGFVDYFLIVWDFVRYAHQQGILTGPGRGSAAGSLVAYLLGITKVDPLKYNLLFERFLNPARVTMPDIDIDFSYDRRDEVIRYVAEKYGTDRVAQIITFGTMAARAAVRDVGRVFGVASDKIDRLTKLIPSHASLEELEKGQTAFRQLLDSDPELAEVVRWARQVEGLPRHTSTHAAGVVLAPGPLTDWIPLQPGADGLALTQYPMDVLESLGFLKMDFLGLKNLTIIEKTLQSIEAQKGIKINLSELPDDDPKVYRMLSSGDTSGVFQLESEGMRRVLKEMQPTCFEDIVAVLALYRPGPMDFISHYIQAKHGRIRVTYPHPSLEPILKDTYGIIVYQEQIMQIAARMAGFSLGEADLLRRAVSKKQREVLDEQRAHFVEGCLRMGYDREVAERVYDMIVRFASYGFNRSHAVAYAVIAYQTAYLKAHAPQHFMAALMSESIGNAEKLHQYQRQLRQRGIRLLPPDIQRSGLEFTVEGNDIRYPLSGIKQVGTQAVQAILRARQEGPFKDLFDLCARVDLRLCHRRVLEALIQVGALDSLPGHRAQLLMILDEAIAWGSRVQEEKNQPQLLSANAAKPEYPDAARYTREEEWQLEKEYLGFYLSGHPLELWQERLAAQGIRTISEHLTHKRAHPWQVAGILQQLRIVRTKKGEPMAFAELEDMSGSVGLILFPKVFRKWLGRIQEGKLFIVEGHLESEEKLTLIVEALHPLEDAVQDAVNPVYIRIPPQRTSPHVLNRLKNLFLQYRGKRPVILYYEKKEQAVKLAFPFQVEDSPALREAVERLLGPGTYANGPRGKDQR</sequence>
<keyword evidence="7" id="KW-0235">DNA replication</keyword>
<evidence type="ECO:0000256" key="7">
    <source>
        <dbReference type="ARBA" id="ARBA00022705"/>
    </source>
</evidence>
<dbReference type="Pfam" id="PF07733">
    <property type="entry name" value="DNA_pol3_alpha"/>
    <property type="match status" value="1"/>
</dbReference>
<dbReference type="AlphaFoldDB" id="A0A1Y3PHB4"/>
<evidence type="ECO:0000313" key="13">
    <source>
        <dbReference type="Proteomes" id="UP000196475"/>
    </source>
</evidence>
<feature type="domain" description="Polymerase/histidinol phosphatase N-terminal" evidence="11">
    <location>
        <begin position="6"/>
        <end position="73"/>
    </location>
</feature>
<keyword evidence="5" id="KW-0808">Transferase</keyword>
<dbReference type="NCBIfam" id="NF004226">
    <property type="entry name" value="PRK05673.1"/>
    <property type="match status" value="1"/>
</dbReference>
<dbReference type="GO" id="GO:0005737">
    <property type="term" value="C:cytoplasm"/>
    <property type="evidence" value="ECO:0007669"/>
    <property type="project" value="UniProtKB-SubCell"/>
</dbReference>
<dbReference type="InterPro" id="IPR011708">
    <property type="entry name" value="DNA_pol3_alpha_NTPase_dom"/>
</dbReference>
<dbReference type="NCBIfam" id="TIGR00594">
    <property type="entry name" value="polc"/>
    <property type="match status" value="1"/>
</dbReference>
<evidence type="ECO:0000256" key="6">
    <source>
        <dbReference type="ARBA" id="ARBA00022695"/>
    </source>
</evidence>
<dbReference type="GO" id="GO:0008408">
    <property type="term" value="F:3'-5' exonuclease activity"/>
    <property type="evidence" value="ECO:0007669"/>
    <property type="project" value="InterPro"/>
</dbReference>
<evidence type="ECO:0000259" key="11">
    <source>
        <dbReference type="SMART" id="SM00481"/>
    </source>
</evidence>
<dbReference type="InterPro" id="IPR029460">
    <property type="entry name" value="DNAPol_HHH"/>
</dbReference>
<dbReference type="Pfam" id="PF02811">
    <property type="entry name" value="PHP"/>
    <property type="match status" value="1"/>
</dbReference>
<accession>A0A1Y3PHB4</accession>
<dbReference type="InterPro" id="IPR004013">
    <property type="entry name" value="PHP_dom"/>
</dbReference>
<proteinExistence type="inferred from homology"/>
<name>A0A1Y3PHB4_9BACI</name>
<gene>
    <name evidence="12" type="ORF">BAA01_03815</name>
</gene>
<dbReference type="Gene3D" id="1.10.10.1600">
    <property type="entry name" value="Bacterial DNA polymerase III alpha subunit, thumb domain"/>
    <property type="match status" value="1"/>
</dbReference>
<dbReference type="InterPro" id="IPR040982">
    <property type="entry name" value="DNA_pol3_finger"/>
</dbReference>
<comment type="subcellular location">
    <subcellularLocation>
        <location evidence="1">Cytoplasm</location>
    </subcellularLocation>
</comment>
<keyword evidence="6" id="KW-0548">Nucleotidyltransferase</keyword>
<dbReference type="Gene3D" id="3.20.20.140">
    <property type="entry name" value="Metal-dependent hydrolases"/>
    <property type="match status" value="1"/>
</dbReference>
<dbReference type="GO" id="GO:0003676">
    <property type="term" value="F:nucleic acid binding"/>
    <property type="evidence" value="ECO:0007669"/>
    <property type="project" value="InterPro"/>
</dbReference>
<comment type="caution">
    <text evidence="12">The sequence shown here is derived from an EMBL/GenBank/DDBJ whole genome shotgun (WGS) entry which is preliminary data.</text>
</comment>
<dbReference type="PANTHER" id="PTHR32294">
    <property type="entry name" value="DNA POLYMERASE III SUBUNIT ALPHA"/>
    <property type="match status" value="1"/>
</dbReference>
<organism evidence="12 13">
    <name type="scientific">Bacillus thermozeamaize</name>
    <dbReference type="NCBI Taxonomy" id="230954"/>
    <lineage>
        <taxon>Bacteria</taxon>
        <taxon>Bacillati</taxon>
        <taxon>Bacillota</taxon>
        <taxon>Bacilli</taxon>
        <taxon>Bacillales</taxon>
        <taxon>Bacillaceae</taxon>
        <taxon>Bacillus</taxon>
    </lineage>
</organism>
<keyword evidence="8" id="KW-0239">DNA-directed DNA polymerase</keyword>